<dbReference type="Proteomes" id="UP000320672">
    <property type="component" value="Chromosome"/>
</dbReference>
<dbReference type="OrthoDB" id="9782299at2"/>
<dbReference type="SMART" id="SM00345">
    <property type="entry name" value="HTH_GNTR"/>
    <property type="match status" value="1"/>
</dbReference>
<keyword evidence="6" id="KW-1185">Reference proteome</keyword>
<dbReference type="SUPFAM" id="SSF46785">
    <property type="entry name" value="Winged helix' DNA-binding domain"/>
    <property type="match status" value="1"/>
</dbReference>
<dbReference type="InterPro" id="IPR000524">
    <property type="entry name" value="Tscrpt_reg_HTH_GntR"/>
</dbReference>
<evidence type="ECO:0000313" key="6">
    <source>
        <dbReference type="Proteomes" id="UP000320672"/>
    </source>
</evidence>
<dbReference type="PRINTS" id="PR00035">
    <property type="entry name" value="HTHGNTR"/>
</dbReference>
<dbReference type="InterPro" id="IPR036390">
    <property type="entry name" value="WH_DNA-bd_sf"/>
</dbReference>
<feature type="domain" description="HTH gntR-type" evidence="4">
    <location>
        <begin position="7"/>
        <end position="74"/>
    </location>
</feature>
<protein>
    <submittedName>
        <fullName evidence="5">Putative HTH-type transcriptional regulator YdfH</fullName>
    </submittedName>
</protein>
<dbReference type="InterPro" id="IPR011711">
    <property type="entry name" value="GntR_C"/>
</dbReference>
<dbReference type="GO" id="GO:0003700">
    <property type="term" value="F:DNA-binding transcription factor activity"/>
    <property type="evidence" value="ECO:0007669"/>
    <property type="project" value="InterPro"/>
</dbReference>
<dbReference type="PANTHER" id="PTHR43537">
    <property type="entry name" value="TRANSCRIPTIONAL REGULATOR, GNTR FAMILY"/>
    <property type="match status" value="1"/>
</dbReference>
<dbReference type="InterPro" id="IPR008920">
    <property type="entry name" value="TF_FadR/GntR_C"/>
</dbReference>
<keyword evidence="1" id="KW-0805">Transcription regulation</keyword>
<dbReference type="SMART" id="SM00895">
    <property type="entry name" value="FCD"/>
    <property type="match status" value="1"/>
</dbReference>
<evidence type="ECO:0000256" key="2">
    <source>
        <dbReference type="ARBA" id="ARBA00023125"/>
    </source>
</evidence>
<dbReference type="Gene3D" id="1.10.10.10">
    <property type="entry name" value="Winged helix-like DNA-binding domain superfamily/Winged helix DNA-binding domain"/>
    <property type="match status" value="1"/>
</dbReference>
<dbReference type="KEGG" id="rml:FF011L_02960"/>
<dbReference type="Gene3D" id="1.20.120.530">
    <property type="entry name" value="GntR ligand-binding domain-like"/>
    <property type="match status" value="1"/>
</dbReference>
<dbReference type="InterPro" id="IPR036388">
    <property type="entry name" value="WH-like_DNA-bd_sf"/>
</dbReference>
<dbReference type="Pfam" id="PF07729">
    <property type="entry name" value="FCD"/>
    <property type="match status" value="1"/>
</dbReference>
<dbReference type="PANTHER" id="PTHR43537:SF5">
    <property type="entry name" value="UXU OPERON TRANSCRIPTIONAL REGULATOR"/>
    <property type="match status" value="1"/>
</dbReference>
<reference evidence="5 6" key="1">
    <citation type="submission" date="2019-02" db="EMBL/GenBank/DDBJ databases">
        <title>Deep-cultivation of Planctomycetes and their phenomic and genomic characterization uncovers novel biology.</title>
        <authorList>
            <person name="Wiegand S."/>
            <person name="Jogler M."/>
            <person name="Boedeker C."/>
            <person name="Pinto D."/>
            <person name="Vollmers J."/>
            <person name="Rivas-Marin E."/>
            <person name="Kohn T."/>
            <person name="Peeters S.H."/>
            <person name="Heuer A."/>
            <person name="Rast P."/>
            <person name="Oberbeckmann S."/>
            <person name="Bunk B."/>
            <person name="Jeske O."/>
            <person name="Meyerdierks A."/>
            <person name="Storesund J.E."/>
            <person name="Kallscheuer N."/>
            <person name="Luecker S."/>
            <person name="Lage O.M."/>
            <person name="Pohl T."/>
            <person name="Merkel B.J."/>
            <person name="Hornburger P."/>
            <person name="Mueller R.-W."/>
            <person name="Bruemmer F."/>
            <person name="Labrenz M."/>
            <person name="Spormann A.M."/>
            <person name="Op den Camp H."/>
            <person name="Overmann J."/>
            <person name="Amann R."/>
            <person name="Jetten M.S.M."/>
            <person name="Mascher T."/>
            <person name="Medema M.H."/>
            <person name="Devos D.P."/>
            <person name="Kaster A.-K."/>
            <person name="Ovreas L."/>
            <person name="Rohde M."/>
            <person name="Galperin M.Y."/>
            <person name="Jogler C."/>
        </authorList>
    </citation>
    <scope>NUCLEOTIDE SEQUENCE [LARGE SCALE GENOMIC DNA]</scope>
    <source>
        <strain evidence="5 6">FF011L</strain>
    </source>
</reference>
<dbReference type="CDD" id="cd07377">
    <property type="entry name" value="WHTH_GntR"/>
    <property type="match status" value="1"/>
</dbReference>
<dbReference type="GO" id="GO:0003677">
    <property type="term" value="F:DNA binding"/>
    <property type="evidence" value="ECO:0007669"/>
    <property type="project" value="UniProtKB-KW"/>
</dbReference>
<evidence type="ECO:0000256" key="1">
    <source>
        <dbReference type="ARBA" id="ARBA00023015"/>
    </source>
</evidence>
<dbReference type="SUPFAM" id="SSF48008">
    <property type="entry name" value="GntR ligand-binding domain-like"/>
    <property type="match status" value="1"/>
</dbReference>
<dbReference type="PROSITE" id="PS50949">
    <property type="entry name" value="HTH_GNTR"/>
    <property type="match status" value="1"/>
</dbReference>
<dbReference type="EMBL" id="CP036262">
    <property type="protein sequence ID" value="QDS91566.1"/>
    <property type="molecule type" value="Genomic_DNA"/>
</dbReference>
<proteinExistence type="predicted"/>
<evidence type="ECO:0000313" key="5">
    <source>
        <dbReference type="EMBL" id="QDS91566.1"/>
    </source>
</evidence>
<dbReference type="Pfam" id="PF00392">
    <property type="entry name" value="GntR"/>
    <property type="match status" value="1"/>
</dbReference>
<dbReference type="RefSeq" id="WP_145349615.1">
    <property type="nucleotide sequence ID" value="NZ_CP036262.1"/>
</dbReference>
<keyword evidence="2" id="KW-0238">DNA-binding</keyword>
<sequence length="205" mass="23760">MNLPLVRGLGEQIVDRLRDDIFSGRVREGERLRETELATRFEVSRSPIRDALKQLTWEGVVETDRNRGSQVARSAPDEIQTLIIPLRRTVETHALRLFFGTLQDSDFAQWEAILERMKQACEEGDFAVASEQDVAFHRHWVQRSNSPDLLAIWSVIVARVRRHFLESHQAYTDPLDIYREHLPIIQRLKDGDLEGTVLALEEHIQ</sequence>
<dbReference type="AlphaFoldDB" id="A0A517M9J9"/>
<accession>A0A517M9J9</accession>
<keyword evidence="3" id="KW-0804">Transcription</keyword>
<organism evidence="5 6">
    <name type="scientific">Roseimaritima multifibrata</name>
    <dbReference type="NCBI Taxonomy" id="1930274"/>
    <lineage>
        <taxon>Bacteria</taxon>
        <taxon>Pseudomonadati</taxon>
        <taxon>Planctomycetota</taxon>
        <taxon>Planctomycetia</taxon>
        <taxon>Pirellulales</taxon>
        <taxon>Pirellulaceae</taxon>
        <taxon>Roseimaritima</taxon>
    </lineage>
</organism>
<gene>
    <name evidence="5" type="primary">ydfH_1</name>
    <name evidence="5" type="ORF">FF011L_02960</name>
</gene>
<name>A0A517M9J9_9BACT</name>
<evidence type="ECO:0000256" key="3">
    <source>
        <dbReference type="ARBA" id="ARBA00023163"/>
    </source>
</evidence>
<evidence type="ECO:0000259" key="4">
    <source>
        <dbReference type="PROSITE" id="PS50949"/>
    </source>
</evidence>